<name>A0A6C0AU36_9ZZZZ</name>
<reference evidence="1" key="1">
    <citation type="journal article" date="2020" name="Nature">
        <title>Giant virus diversity and host interactions through global metagenomics.</title>
        <authorList>
            <person name="Schulz F."/>
            <person name="Roux S."/>
            <person name="Paez-Espino D."/>
            <person name="Jungbluth S."/>
            <person name="Walsh D.A."/>
            <person name="Denef V.J."/>
            <person name="McMahon K.D."/>
            <person name="Konstantinidis K.T."/>
            <person name="Eloe-Fadrosh E.A."/>
            <person name="Kyrpides N.C."/>
            <person name="Woyke T."/>
        </authorList>
    </citation>
    <scope>NUCLEOTIDE SEQUENCE</scope>
    <source>
        <strain evidence="1">GVMAG-S-1101171-111</strain>
    </source>
</reference>
<accession>A0A6C0AU36</accession>
<dbReference type="EMBL" id="MN740804">
    <property type="protein sequence ID" value="QHS82745.1"/>
    <property type="molecule type" value="Genomic_DNA"/>
</dbReference>
<protein>
    <recommendedName>
        <fullName evidence="2">Glycosyltransferase</fullName>
    </recommendedName>
</protein>
<proteinExistence type="predicted"/>
<evidence type="ECO:0008006" key="2">
    <source>
        <dbReference type="Google" id="ProtNLM"/>
    </source>
</evidence>
<dbReference type="AlphaFoldDB" id="A0A6C0AU36"/>
<evidence type="ECO:0000313" key="1">
    <source>
        <dbReference type="EMBL" id="QHS82745.1"/>
    </source>
</evidence>
<organism evidence="1">
    <name type="scientific">viral metagenome</name>
    <dbReference type="NCBI Taxonomy" id="1070528"/>
    <lineage>
        <taxon>unclassified sequences</taxon>
        <taxon>metagenomes</taxon>
        <taxon>organismal metagenomes</taxon>
    </lineage>
</organism>
<sequence>MSKIIVSFTSIPSRITNIHLILNSIAEQTYQPDIIIIHYPKKCIRLNIDYDIEALRAIVKSSSLRDKVIVNECDDYGPITKIYPIVNMSIIKPDDIIIVIDDDNCYNKYLFEYLISNFLKYNRRFAFCVSGVLYPKKLMSPYYCSANGTVTEIMEAAYGYIISRSFLQDDFSKWVLHNVRSIEDIRSKNWSDTFLSDDLVVSRYLWSKGITKSVIELNEKIVKDTCFIENEDCKRVDSLYTLEHNLDKYFRAQLELRDAKLI</sequence>